<accession>A0ABP9AAU1</accession>
<proteinExistence type="predicted"/>
<dbReference type="EMBL" id="BAABIP010000022">
    <property type="protein sequence ID" value="GAA4776212.1"/>
    <property type="molecule type" value="Genomic_DNA"/>
</dbReference>
<keyword evidence="2" id="KW-1185">Reference proteome</keyword>
<sequence>MQANTINEVIDILNIIVEECKNTNNPLGYFAVLYRKVTINVKEGIINNRFEDNKRMEKLDVIFANRYFKAYFDLKNNQPTTKSWETALKAGAGEYLVLQHLLLGINAHINLDLGIVTINTIEKEPLEGIKSDFNHINKLLSDMTDEVKQNMGSISPVFGILMPLAKKWDDKVIQFSIETARDGAWTFAECLYKDPDKSDNLIKERDIQIANLAFKLINPVRTLQWILNTIRFFEYGTVKSKMETLEKKLS</sequence>
<evidence type="ECO:0000313" key="2">
    <source>
        <dbReference type="Proteomes" id="UP001500141"/>
    </source>
</evidence>
<gene>
    <name evidence="1" type="ORF">GCM10023230_29070</name>
</gene>
<organism evidence="1 2">
    <name type="scientific">Flavobacterium hankyongi</name>
    <dbReference type="NCBI Taxonomy" id="1176532"/>
    <lineage>
        <taxon>Bacteria</taxon>
        <taxon>Pseudomonadati</taxon>
        <taxon>Bacteroidota</taxon>
        <taxon>Flavobacteriia</taxon>
        <taxon>Flavobacteriales</taxon>
        <taxon>Flavobacteriaceae</taxon>
        <taxon>Flavobacterium</taxon>
    </lineage>
</organism>
<protein>
    <submittedName>
        <fullName evidence="1">DUF5995 family protein</fullName>
    </submittedName>
</protein>
<reference evidence="2" key="1">
    <citation type="journal article" date="2019" name="Int. J. Syst. Evol. Microbiol.">
        <title>The Global Catalogue of Microorganisms (GCM) 10K type strain sequencing project: providing services to taxonomists for standard genome sequencing and annotation.</title>
        <authorList>
            <consortium name="The Broad Institute Genomics Platform"/>
            <consortium name="The Broad Institute Genome Sequencing Center for Infectious Disease"/>
            <person name="Wu L."/>
            <person name="Ma J."/>
        </authorList>
    </citation>
    <scope>NUCLEOTIDE SEQUENCE [LARGE SCALE GENOMIC DNA]</scope>
    <source>
        <strain evidence="2">JCM 18198</strain>
    </source>
</reference>
<dbReference type="Pfam" id="PF19458">
    <property type="entry name" value="DUF5995"/>
    <property type="match status" value="1"/>
</dbReference>
<dbReference type="RefSeq" id="WP_264543139.1">
    <property type="nucleotide sequence ID" value="NZ_BAABIP010000022.1"/>
</dbReference>
<evidence type="ECO:0000313" key="1">
    <source>
        <dbReference type="EMBL" id="GAA4776212.1"/>
    </source>
</evidence>
<dbReference type="Proteomes" id="UP001500141">
    <property type="component" value="Unassembled WGS sequence"/>
</dbReference>
<comment type="caution">
    <text evidence="1">The sequence shown here is derived from an EMBL/GenBank/DDBJ whole genome shotgun (WGS) entry which is preliminary data.</text>
</comment>
<name>A0ABP9AAU1_9FLAO</name>
<dbReference type="InterPro" id="IPR046037">
    <property type="entry name" value="DUF5995"/>
</dbReference>